<dbReference type="RefSeq" id="WP_254573296.1">
    <property type="nucleotide sequence ID" value="NZ_CP098502.1"/>
</dbReference>
<proteinExistence type="predicted"/>
<dbReference type="EMBL" id="CP098502">
    <property type="protein sequence ID" value="UTI66628.1"/>
    <property type="molecule type" value="Genomic_DNA"/>
</dbReference>
<dbReference type="Proteomes" id="UP001056035">
    <property type="component" value="Chromosome"/>
</dbReference>
<protein>
    <recommendedName>
        <fullName evidence="4">Secreted protein</fullName>
    </recommendedName>
</protein>
<reference evidence="2 3" key="1">
    <citation type="submission" date="2022-06" db="EMBL/GenBank/DDBJ databases">
        <title>Paraconexibacter antarcticus.</title>
        <authorList>
            <person name="Kim C.S."/>
        </authorList>
    </citation>
    <scope>NUCLEOTIDE SEQUENCE [LARGE SCALE GENOMIC DNA]</scope>
    <source>
        <strain evidence="2 3">02-257</strain>
    </source>
</reference>
<gene>
    <name evidence="2" type="ORF">NBH00_10540</name>
</gene>
<keyword evidence="1" id="KW-0732">Signal</keyword>
<evidence type="ECO:0000256" key="1">
    <source>
        <dbReference type="SAM" id="SignalP"/>
    </source>
</evidence>
<keyword evidence="3" id="KW-1185">Reference proteome</keyword>
<sequence length="180" mass="17245">MEPSRITRWTTVAGLSMGALVALAICAAQAPAATSGELVTGTTLGTLSLVGTSATFTTNFSPGGTATANGALTATNTAASSTLTVGDAGTGAGHMVKAGTGCTGSDAQLTNALSVAVTGTGFSSAGAKSIPDAASPATVATAAAPFSAAVLTTAYSQVLPSAQVMLTGCVYSLTATYTLQ</sequence>
<organism evidence="2 3">
    <name type="scientific">Paraconexibacter antarcticus</name>
    <dbReference type="NCBI Taxonomy" id="2949664"/>
    <lineage>
        <taxon>Bacteria</taxon>
        <taxon>Bacillati</taxon>
        <taxon>Actinomycetota</taxon>
        <taxon>Thermoleophilia</taxon>
        <taxon>Solirubrobacterales</taxon>
        <taxon>Paraconexibacteraceae</taxon>
        <taxon>Paraconexibacter</taxon>
    </lineage>
</organism>
<accession>A0ABY5DZ70</accession>
<evidence type="ECO:0008006" key="4">
    <source>
        <dbReference type="Google" id="ProtNLM"/>
    </source>
</evidence>
<feature type="chain" id="PRO_5046918951" description="Secreted protein" evidence="1">
    <location>
        <begin position="33"/>
        <end position="180"/>
    </location>
</feature>
<evidence type="ECO:0000313" key="2">
    <source>
        <dbReference type="EMBL" id="UTI66628.1"/>
    </source>
</evidence>
<name>A0ABY5DZ70_9ACTN</name>
<evidence type="ECO:0000313" key="3">
    <source>
        <dbReference type="Proteomes" id="UP001056035"/>
    </source>
</evidence>
<feature type="signal peptide" evidence="1">
    <location>
        <begin position="1"/>
        <end position="32"/>
    </location>
</feature>